<gene>
    <name evidence="1" type="ORF">F7R26_007370</name>
</gene>
<reference evidence="1 2" key="1">
    <citation type="submission" date="2020-10" db="EMBL/GenBank/DDBJ databases">
        <title>Complete genome sequence of Cupriavidus basilensis CCUG 49340T.</title>
        <authorList>
            <person name="Salva-Serra F."/>
            <person name="Donoso R.A."/>
            <person name="Cho K.H."/>
            <person name="Yoo J.A."/>
            <person name="Lee K."/>
            <person name="Yoon S.-H."/>
            <person name="Perez-Pantoja D."/>
            <person name="Moore E.R.B."/>
        </authorList>
    </citation>
    <scope>NUCLEOTIDE SEQUENCE [LARGE SCALE GENOMIC DNA]</scope>
    <source>
        <strain evidence="2">CCUG 49340</strain>
    </source>
</reference>
<dbReference type="Proteomes" id="UP000397656">
    <property type="component" value="Chromosome 1"/>
</dbReference>
<dbReference type="RefSeq" id="WP_150987694.1">
    <property type="nucleotide sequence ID" value="NZ_CP062803.1"/>
</dbReference>
<dbReference type="GeneID" id="98400724"/>
<sequence>MIRTRMLVLAVTTAAFASAVTRPLATVNIHAGRPPVCAVQPNGITPSELAGDPLDNAREADGTIYGYRV</sequence>
<evidence type="ECO:0000313" key="1">
    <source>
        <dbReference type="EMBL" id="QOT77844.1"/>
    </source>
</evidence>
<dbReference type="AlphaFoldDB" id="A0A643FQX6"/>
<dbReference type="EMBL" id="CP062803">
    <property type="protein sequence ID" value="QOT77844.1"/>
    <property type="molecule type" value="Genomic_DNA"/>
</dbReference>
<evidence type="ECO:0000313" key="2">
    <source>
        <dbReference type="Proteomes" id="UP000397656"/>
    </source>
</evidence>
<protein>
    <submittedName>
        <fullName evidence="1">Uncharacterized protein</fullName>
    </submittedName>
</protein>
<name>A0A643FQX6_9BURK</name>
<proteinExistence type="predicted"/>
<organism evidence="1 2">
    <name type="scientific">Cupriavidus basilensis</name>
    <dbReference type="NCBI Taxonomy" id="68895"/>
    <lineage>
        <taxon>Bacteria</taxon>
        <taxon>Pseudomonadati</taxon>
        <taxon>Pseudomonadota</taxon>
        <taxon>Betaproteobacteria</taxon>
        <taxon>Burkholderiales</taxon>
        <taxon>Burkholderiaceae</taxon>
        <taxon>Cupriavidus</taxon>
    </lineage>
</organism>
<accession>A0A643FQX6</accession>